<evidence type="ECO:0000313" key="1">
    <source>
        <dbReference type="EMBL" id="MBB3771668.1"/>
    </source>
</evidence>
<dbReference type="EMBL" id="JACICD010000004">
    <property type="protein sequence ID" value="MBB3771668.1"/>
    <property type="molecule type" value="Genomic_DNA"/>
</dbReference>
<sequence length="36" mass="3982">MQALRPKPCRLASDPELCALVADRLENRRSSRSLAG</sequence>
<protein>
    <submittedName>
        <fullName evidence="1">Uncharacterized protein</fullName>
    </submittedName>
</protein>
<organism evidence="1 2">
    <name type="scientific">Ancylobacter tetraedralis</name>
    <dbReference type="NCBI Taxonomy" id="217068"/>
    <lineage>
        <taxon>Bacteria</taxon>
        <taxon>Pseudomonadati</taxon>
        <taxon>Pseudomonadota</taxon>
        <taxon>Alphaproteobacteria</taxon>
        <taxon>Hyphomicrobiales</taxon>
        <taxon>Xanthobacteraceae</taxon>
        <taxon>Ancylobacter</taxon>
    </lineage>
</organism>
<reference evidence="1 2" key="1">
    <citation type="submission" date="2020-08" db="EMBL/GenBank/DDBJ databases">
        <title>Genomic Encyclopedia of Type Strains, Phase IV (KMG-IV): sequencing the most valuable type-strain genomes for metagenomic binning, comparative biology and taxonomic classification.</title>
        <authorList>
            <person name="Goeker M."/>
        </authorList>
    </citation>
    <scope>NUCLEOTIDE SEQUENCE [LARGE SCALE GENOMIC DNA]</scope>
    <source>
        <strain evidence="1 2">DSM 5895</strain>
    </source>
</reference>
<keyword evidence="2" id="KW-1185">Reference proteome</keyword>
<accession>A0A839ZAE4</accession>
<dbReference type="AlphaFoldDB" id="A0A839ZAE4"/>
<dbReference type="Proteomes" id="UP000533469">
    <property type="component" value="Unassembled WGS sequence"/>
</dbReference>
<proteinExistence type="predicted"/>
<evidence type="ECO:0000313" key="2">
    <source>
        <dbReference type="Proteomes" id="UP000533469"/>
    </source>
</evidence>
<gene>
    <name evidence="1" type="ORF">FHS55_002277</name>
</gene>
<comment type="caution">
    <text evidence="1">The sequence shown here is derived from an EMBL/GenBank/DDBJ whole genome shotgun (WGS) entry which is preliminary data.</text>
</comment>
<name>A0A839ZAE4_9HYPH</name>